<reference evidence="1 2" key="2">
    <citation type="journal article" date="2017" name="Front. Plant Sci.">
        <title>Gene Classification and Mining of Molecular Markers Useful in Red Clover (Trifolium pratense) Breeding.</title>
        <authorList>
            <person name="Istvanek J."/>
            <person name="Dluhosova J."/>
            <person name="Dluhos P."/>
            <person name="Patkova L."/>
            <person name="Nedelnik J."/>
            <person name="Repkova J."/>
        </authorList>
    </citation>
    <scope>NUCLEOTIDE SEQUENCE [LARGE SCALE GENOMIC DNA]</scope>
    <source>
        <strain evidence="2">cv. Tatra</strain>
        <tissue evidence="1">Young leaves</tissue>
    </source>
</reference>
<dbReference type="EMBL" id="ASHM01087199">
    <property type="protein sequence ID" value="PNX62238.1"/>
    <property type="molecule type" value="Genomic_DNA"/>
</dbReference>
<evidence type="ECO:0000313" key="1">
    <source>
        <dbReference type="EMBL" id="PNX62238.1"/>
    </source>
</evidence>
<sequence length="62" mass="6738">MLVEELVLTKRSRGCNFTLVFRGVTKKVGSGLTTSFWFDLGCGNPSKESVPKTLSSVSPKCL</sequence>
<reference evidence="1 2" key="1">
    <citation type="journal article" date="2014" name="Am. J. Bot.">
        <title>Genome assembly and annotation for red clover (Trifolium pratense; Fabaceae).</title>
        <authorList>
            <person name="Istvanek J."/>
            <person name="Jaros M."/>
            <person name="Krenek A."/>
            <person name="Repkova J."/>
        </authorList>
    </citation>
    <scope>NUCLEOTIDE SEQUENCE [LARGE SCALE GENOMIC DNA]</scope>
    <source>
        <strain evidence="2">cv. Tatra</strain>
        <tissue evidence="1">Young leaves</tissue>
    </source>
</reference>
<accession>A0A2K3K7H4</accession>
<dbReference type="Proteomes" id="UP000236291">
    <property type="component" value="Unassembled WGS sequence"/>
</dbReference>
<comment type="caution">
    <text evidence="1">The sequence shown here is derived from an EMBL/GenBank/DDBJ whole genome shotgun (WGS) entry which is preliminary data.</text>
</comment>
<organism evidence="1 2">
    <name type="scientific">Trifolium pratense</name>
    <name type="common">Red clover</name>
    <dbReference type="NCBI Taxonomy" id="57577"/>
    <lineage>
        <taxon>Eukaryota</taxon>
        <taxon>Viridiplantae</taxon>
        <taxon>Streptophyta</taxon>
        <taxon>Embryophyta</taxon>
        <taxon>Tracheophyta</taxon>
        <taxon>Spermatophyta</taxon>
        <taxon>Magnoliopsida</taxon>
        <taxon>eudicotyledons</taxon>
        <taxon>Gunneridae</taxon>
        <taxon>Pentapetalae</taxon>
        <taxon>rosids</taxon>
        <taxon>fabids</taxon>
        <taxon>Fabales</taxon>
        <taxon>Fabaceae</taxon>
        <taxon>Papilionoideae</taxon>
        <taxon>50 kb inversion clade</taxon>
        <taxon>NPAAA clade</taxon>
        <taxon>Hologalegina</taxon>
        <taxon>IRL clade</taxon>
        <taxon>Trifolieae</taxon>
        <taxon>Trifolium</taxon>
    </lineage>
</organism>
<evidence type="ECO:0000313" key="2">
    <source>
        <dbReference type="Proteomes" id="UP000236291"/>
    </source>
</evidence>
<name>A0A2K3K7H4_TRIPR</name>
<protein>
    <submittedName>
        <fullName evidence="1">Uncharacterized protein</fullName>
    </submittedName>
</protein>
<dbReference type="AlphaFoldDB" id="A0A2K3K7H4"/>
<proteinExistence type="predicted"/>
<gene>
    <name evidence="1" type="ORF">L195_g052871</name>
</gene>